<feature type="transmembrane region" description="Helical" evidence="7">
    <location>
        <begin position="234"/>
        <end position="255"/>
    </location>
</feature>
<evidence type="ECO:0000256" key="5">
    <source>
        <dbReference type="ARBA" id="ARBA00023136"/>
    </source>
</evidence>
<evidence type="ECO:0000256" key="6">
    <source>
        <dbReference type="SAM" id="MobiDB-lite"/>
    </source>
</evidence>
<evidence type="ECO:0000256" key="1">
    <source>
        <dbReference type="ARBA" id="ARBA00004141"/>
    </source>
</evidence>
<dbReference type="PANTHER" id="PTHR23506">
    <property type="entry name" value="GH10249P"/>
    <property type="match status" value="1"/>
</dbReference>
<dbReference type="Pfam" id="PF07690">
    <property type="entry name" value="MFS_1"/>
    <property type="match status" value="2"/>
</dbReference>
<dbReference type="GO" id="GO:0022857">
    <property type="term" value="F:transmembrane transporter activity"/>
    <property type="evidence" value="ECO:0007669"/>
    <property type="project" value="InterPro"/>
</dbReference>
<feature type="region of interest" description="Disordered" evidence="6">
    <location>
        <begin position="27"/>
        <end position="60"/>
    </location>
</feature>
<keyword evidence="5 7" id="KW-0472">Membrane</keyword>
<feature type="domain" description="Major facilitator superfamily (MFS) profile" evidence="8">
    <location>
        <begin position="73"/>
        <end position="476"/>
    </location>
</feature>
<name>A0A0U2U2T5_SACKO</name>
<feature type="transmembrane region" description="Helical" evidence="7">
    <location>
        <begin position="375"/>
        <end position="399"/>
    </location>
</feature>
<keyword evidence="4 7" id="KW-1133">Transmembrane helix</keyword>
<keyword evidence="3 7" id="KW-0812">Transmembrane</keyword>
<feature type="transmembrane region" description="Helical" evidence="7">
    <location>
        <begin position="411"/>
        <end position="439"/>
    </location>
</feature>
<feature type="transmembrane region" description="Helical" evidence="7">
    <location>
        <begin position="206"/>
        <end position="228"/>
    </location>
</feature>
<dbReference type="InterPro" id="IPR036259">
    <property type="entry name" value="MFS_trans_sf"/>
</dbReference>
<evidence type="ECO:0000256" key="2">
    <source>
        <dbReference type="ARBA" id="ARBA00022448"/>
    </source>
</evidence>
<dbReference type="AlphaFoldDB" id="A0A0U2U2T5"/>
<evidence type="ECO:0000259" key="8">
    <source>
        <dbReference type="PROSITE" id="PS50850"/>
    </source>
</evidence>
<dbReference type="OrthoDB" id="446368at2759"/>
<dbReference type="GO" id="GO:0016020">
    <property type="term" value="C:membrane"/>
    <property type="evidence" value="ECO:0007669"/>
    <property type="project" value="UniProtKB-SubCell"/>
</dbReference>
<comment type="subcellular location">
    <subcellularLocation>
        <location evidence="1">Membrane</location>
        <topology evidence="1">Multi-pass membrane protein</topology>
    </subcellularLocation>
</comment>
<feature type="transmembrane region" description="Helical" evidence="7">
    <location>
        <begin position="169"/>
        <end position="194"/>
    </location>
</feature>
<protein>
    <submittedName>
        <fullName evidence="9">MFS-type transporter slc18b1-like 118</fullName>
    </submittedName>
</protein>
<dbReference type="InterPro" id="IPR011701">
    <property type="entry name" value="MFS"/>
</dbReference>
<evidence type="ECO:0000256" key="4">
    <source>
        <dbReference type="ARBA" id="ARBA00022989"/>
    </source>
</evidence>
<feature type="transmembrane region" description="Helical" evidence="7">
    <location>
        <begin position="107"/>
        <end position="126"/>
    </location>
</feature>
<proteinExistence type="evidence at transcript level"/>
<feature type="transmembrane region" description="Helical" evidence="7">
    <location>
        <begin position="445"/>
        <end position="468"/>
    </location>
</feature>
<evidence type="ECO:0000313" key="9">
    <source>
        <dbReference type="EMBL" id="ALR88700.1"/>
    </source>
</evidence>
<dbReference type="PROSITE" id="PS50850">
    <property type="entry name" value="MFS"/>
    <property type="match status" value="1"/>
</dbReference>
<feature type="transmembrane region" description="Helical" evidence="7">
    <location>
        <begin position="343"/>
        <end position="363"/>
    </location>
</feature>
<dbReference type="EMBL" id="KU064711">
    <property type="protein sequence ID" value="ALR88700.1"/>
    <property type="molecule type" value="mRNA"/>
</dbReference>
<feature type="transmembrane region" description="Helical" evidence="7">
    <location>
        <begin position="317"/>
        <end position="336"/>
    </location>
</feature>
<dbReference type="SUPFAM" id="SSF103473">
    <property type="entry name" value="MFS general substrate transporter"/>
    <property type="match status" value="1"/>
</dbReference>
<dbReference type="InterPro" id="IPR050930">
    <property type="entry name" value="MFS_Vesicular_Transporter"/>
</dbReference>
<keyword evidence="2" id="KW-0813">Transport</keyword>
<feature type="transmembrane region" description="Helical" evidence="7">
    <location>
        <begin position="138"/>
        <end position="157"/>
    </location>
</feature>
<reference evidence="9" key="1">
    <citation type="journal article" date="2015" name="Nature">
        <title>Hemichordate genomes and deuterostome origins.</title>
        <authorList>
            <person name="Simakov O."/>
            <person name="Kawashima T."/>
            <person name="Marletaz F."/>
            <person name="Jenkins J."/>
            <person name="Koyanagi R."/>
            <person name="Mitros T."/>
            <person name="Hisata K."/>
            <person name="Bredeson J."/>
            <person name="Shoguchi E."/>
            <person name="Gyoja F."/>
            <person name="Yue J.X."/>
            <person name="Chen Y.C."/>
            <person name="Freeman R.M.Jr."/>
            <person name="Sasaki A."/>
            <person name="Hikosaka-Katayama T."/>
            <person name="Sato A."/>
            <person name="Fujie M."/>
            <person name="Baughman K.W."/>
            <person name="Levine J."/>
            <person name="Gonzalez P."/>
            <person name="Cameron C."/>
            <person name="Fritzenwanker J.H."/>
            <person name="Pani A.M."/>
            <person name="Goto H."/>
            <person name="Kanda M."/>
            <person name="Arakaki N."/>
            <person name="Yamasaki S."/>
            <person name="Qu J."/>
            <person name="Cree A."/>
            <person name="Ding Y."/>
            <person name="Dinh H.H."/>
            <person name="Dugan S."/>
            <person name="Holder M."/>
            <person name="Jhangiani S.N."/>
            <person name="Kovar C.L."/>
            <person name="Lee S.L."/>
            <person name="Lewis L.R."/>
            <person name="Morton D."/>
            <person name="Nazareth L.V."/>
            <person name="Okwuonu G."/>
            <person name="Santibanez J."/>
            <person name="Chen R."/>
            <person name="Richards S."/>
            <person name="Muzny D.M."/>
            <person name="Gillis A."/>
            <person name="Peshkin L."/>
            <person name="Wu M."/>
            <person name="Humphreys T."/>
            <person name="Su Y.H."/>
            <person name="Putnam N.H."/>
            <person name="Schmutz J."/>
            <person name="Fujiyama A."/>
            <person name="Yu J.K."/>
            <person name="Tagawa K."/>
            <person name="Worley K.C."/>
            <person name="Gibbs R.A."/>
            <person name="Kirschner M.W."/>
            <person name="Lowe C.J."/>
            <person name="Satoh N."/>
            <person name="Rokhsar D.S."/>
            <person name="Gerhart J."/>
        </authorList>
    </citation>
    <scope>NUCLEOTIDE SEQUENCE</scope>
</reference>
<evidence type="ECO:0000256" key="3">
    <source>
        <dbReference type="ARBA" id="ARBA00022692"/>
    </source>
</evidence>
<organism evidence="9">
    <name type="scientific">Saccoglossus kowalevskii</name>
    <name type="common">Acorn worm</name>
    <dbReference type="NCBI Taxonomy" id="10224"/>
    <lineage>
        <taxon>Eukaryota</taxon>
        <taxon>Metazoa</taxon>
        <taxon>Hemichordata</taxon>
        <taxon>Enteropneusta</taxon>
        <taxon>Harrimaniidae</taxon>
        <taxon>Saccoglossus</taxon>
    </lineage>
</organism>
<dbReference type="Gene3D" id="1.20.1250.20">
    <property type="entry name" value="MFS general substrate transporter like domains"/>
    <property type="match status" value="2"/>
</dbReference>
<feature type="compositionally biased region" description="Basic and acidic residues" evidence="6">
    <location>
        <begin position="47"/>
        <end position="57"/>
    </location>
</feature>
<dbReference type="InterPro" id="IPR020846">
    <property type="entry name" value="MFS_dom"/>
</dbReference>
<accession>A0A0U2U2T5</accession>
<dbReference type="PANTHER" id="PTHR23506:SF26">
    <property type="entry name" value="MFS-TYPE TRANSPORTER SLC18B1"/>
    <property type="match status" value="1"/>
</dbReference>
<sequence length="530" mass="58219">MVEEGSTSENNDVEMLIVKNGDALHEVDEPDNIDSEFYKDLDDDGMETDKDEEKSEAEPEIGWRNMSRKLNVLLAGLCLSRFLYYAAFSMIAPFFPDEAAEHGVNDLVNGLIFSSYSITAVIVSPLCGRLVPFVGARFGYLGGMFGAGITTLAYGLLDEIPNDKTTAFTFWAFVIRIFEAFFSVVSVNASTAIIFHSYPLSVQSTIMGITNMFFGAGLTAGPLLGGILYDLGGYKLPFFVIGALILLSVPLNCFVVDKNIDTIRETSSVVEMFKTAPGVCFPAMARMTTGIVNSFILPILSSYLTTQYNITSKTKQGLIFSLMTLGYVVGSPIWGWIGDKKGLLRWAILIGLIGISIDCFFLGPCPWFDIPNYLWLLALTLFLIGFGAAVGVIVIVDIMEKCKSNGMEETLALGALVSGVYYCAYFLGTAIGPILGGAFYALWGWGWTTTAAGFICILTSLIYAAYMIHETIREKRRKAYGDLEGQEAITKEFELNNDFGDENGKLNYGLNDENEKVPISKAYPHYTEEE</sequence>
<evidence type="ECO:0000256" key="7">
    <source>
        <dbReference type="SAM" id="Phobius"/>
    </source>
</evidence>
<feature type="transmembrane region" description="Helical" evidence="7">
    <location>
        <begin position="72"/>
        <end position="95"/>
    </location>
</feature>